<feature type="region of interest" description="Disordered" evidence="1">
    <location>
        <begin position="23"/>
        <end position="50"/>
    </location>
</feature>
<keyword evidence="4" id="KW-1185">Reference proteome</keyword>
<reference evidence="3 4" key="1">
    <citation type="submission" date="2020-02" db="EMBL/GenBank/DDBJ databases">
        <title>Genome sequence of the type strain CCBAU10050 of Rhizobium daejeonense.</title>
        <authorList>
            <person name="Gao J."/>
            <person name="Sun J."/>
        </authorList>
    </citation>
    <scope>NUCLEOTIDE SEQUENCE [LARGE SCALE GENOMIC DNA]</scope>
    <source>
        <strain evidence="3 4">CCBAU10050</strain>
    </source>
</reference>
<gene>
    <name evidence="3" type="ORF">G6N76_20205</name>
</gene>
<comment type="caution">
    <text evidence="3">The sequence shown here is derived from an EMBL/GenBank/DDBJ whole genome shotgun (WGS) entry which is preliminary data.</text>
</comment>
<feature type="chain" id="PRO_5027071933" evidence="2">
    <location>
        <begin position="21"/>
        <end position="106"/>
    </location>
</feature>
<organism evidence="3 4">
    <name type="scientific">Rhizobium daejeonense</name>
    <dbReference type="NCBI Taxonomy" id="240521"/>
    <lineage>
        <taxon>Bacteria</taxon>
        <taxon>Pseudomonadati</taxon>
        <taxon>Pseudomonadota</taxon>
        <taxon>Alphaproteobacteria</taxon>
        <taxon>Hyphomicrobiales</taxon>
        <taxon>Rhizobiaceae</taxon>
        <taxon>Rhizobium/Agrobacterium group</taxon>
        <taxon>Rhizobium</taxon>
    </lineage>
</organism>
<accession>A0A6M1S6Q5</accession>
<protein>
    <submittedName>
        <fullName evidence="3">PepSY domain-containing protein</fullName>
    </submittedName>
</protein>
<keyword evidence="2" id="KW-0732">Signal</keyword>
<evidence type="ECO:0000256" key="1">
    <source>
        <dbReference type="SAM" id="MobiDB-lite"/>
    </source>
</evidence>
<dbReference type="Proteomes" id="UP000477849">
    <property type="component" value="Unassembled WGS sequence"/>
</dbReference>
<proteinExistence type="predicted"/>
<dbReference type="AlphaFoldDB" id="A0A6M1S6Q5"/>
<evidence type="ECO:0000256" key="2">
    <source>
        <dbReference type="SAM" id="SignalP"/>
    </source>
</evidence>
<sequence length="106" mass="11002">MNRLLLALTFAGACSIAAFAQTTTTPPANDGETPAVATPDGNNPTAPVEGANSFTEEQVKQRLTDAGFVDITGLKLDDKGVWRASASKGGKAFMVALDYQGNIVTN</sequence>
<feature type="signal peptide" evidence="2">
    <location>
        <begin position="1"/>
        <end position="20"/>
    </location>
</feature>
<evidence type="ECO:0000313" key="4">
    <source>
        <dbReference type="Proteomes" id="UP000477849"/>
    </source>
</evidence>
<dbReference type="RefSeq" id="WP_163897474.1">
    <property type="nucleotide sequence ID" value="NZ_CP048424.1"/>
</dbReference>
<name>A0A6M1S6Q5_9HYPH</name>
<evidence type="ECO:0000313" key="3">
    <source>
        <dbReference type="EMBL" id="NGO65991.1"/>
    </source>
</evidence>
<dbReference type="EMBL" id="JAAKZH010000008">
    <property type="protein sequence ID" value="NGO65991.1"/>
    <property type="molecule type" value="Genomic_DNA"/>
</dbReference>